<protein>
    <recommendedName>
        <fullName evidence="4 12">UDP-3-O-acyl-N-acetylglucosamine deacetylase</fullName>
        <shortName evidence="12">UDP-3-O-acyl-GlcNAc deacetylase</shortName>
        <ecNumber evidence="4 12">3.5.1.108</ecNumber>
    </recommendedName>
    <alternativeName>
        <fullName evidence="12">UDP-3-O-[R-3-hydroxymyristoyl]-N-acetylglucosamine deacetylase</fullName>
    </alternativeName>
</protein>
<name>A0A9D1J6Z1_9BACT</name>
<dbReference type="InterPro" id="IPR004463">
    <property type="entry name" value="UDP-acyl_GlcNac_deAcase"/>
</dbReference>
<keyword evidence="7 12" id="KW-0479">Metal-binding</keyword>
<dbReference type="PANTHER" id="PTHR33694">
    <property type="entry name" value="UDP-3-O-ACYL-N-ACETYLGLUCOSAMINE DEACETYLASE 1, MITOCHONDRIAL-RELATED"/>
    <property type="match status" value="1"/>
</dbReference>
<dbReference type="GO" id="GO:0016020">
    <property type="term" value="C:membrane"/>
    <property type="evidence" value="ECO:0007669"/>
    <property type="project" value="GOC"/>
</dbReference>
<gene>
    <name evidence="12" type="primary">lpxC</name>
    <name evidence="13" type="ORF">IAC94_06060</name>
</gene>
<dbReference type="Gene3D" id="3.30.230.20">
    <property type="entry name" value="lpxc deacetylase, domain 1"/>
    <property type="match status" value="1"/>
</dbReference>
<sequence length="306" mass="34130">MQDNQKTLKREYTFEGKGLHSGRKVRMTLCPAPAGTGIRFLREDIGPDAVIEALADYVTTTQRGTTLEKGEIRLSTLEHLLSAFSGMGVDNALVRINAQEVPILDGSALPYVRAVSADGLQEQDAPRSYYKITERISLRDEASGSEIVIDPADDFSVDLKIDFNSHVLGVQDIHYDRLTDYASEVAPCRTFVFFHELEFLFNNNLIKGGDLENALVIVEKPVPEEALSRMAALFNVEKVGVLPNGYLDNVRLHFPNECARHKLLDLIGDFSLIGTRILGKVTAFKSGHRINTDMARIVRERIKNNK</sequence>
<comment type="caution">
    <text evidence="13">The sequence shown here is derived from an EMBL/GenBank/DDBJ whole genome shotgun (WGS) entry which is preliminary data.</text>
</comment>
<comment type="pathway">
    <text evidence="3 12">Glycolipid biosynthesis; lipid IV(A) biosynthesis; lipid IV(A) from (3R)-3-hydroxytetradecanoyl-[acyl-carrier-protein] and UDP-N-acetyl-alpha-D-glucosamine: step 2/6.</text>
</comment>
<dbReference type="InterPro" id="IPR020568">
    <property type="entry name" value="Ribosomal_Su5_D2-typ_SF"/>
</dbReference>
<evidence type="ECO:0000256" key="2">
    <source>
        <dbReference type="ARBA" id="ARBA00002923"/>
    </source>
</evidence>
<dbReference type="EC" id="3.5.1.108" evidence="4 12"/>
<evidence type="ECO:0000256" key="11">
    <source>
        <dbReference type="ARBA" id="ARBA00024535"/>
    </source>
</evidence>
<keyword evidence="9 12" id="KW-0862">Zinc</keyword>
<reference evidence="13" key="1">
    <citation type="submission" date="2020-10" db="EMBL/GenBank/DDBJ databases">
        <authorList>
            <person name="Gilroy R."/>
        </authorList>
    </citation>
    <scope>NUCLEOTIDE SEQUENCE</scope>
    <source>
        <strain evidence="13">ChiHjej13B12-12457</strain>
    </source>
</reference>
<comment type="cofactor">
    <cofactor evidence="1 12">
        <name>Zn(2+)</name>
        <dbReference type="ChEBI" id="CHEBI:29105"/>
    </cofactor>
</comment>
<dbReference type="SUPFAM" id="SSF54211">
    <property type="entry name" value="Ribosomal protein S5 domain 2-like"/>
    <property type="match status" value="2"/>
</dbReference>
<evidence type="ECO:0000256" key="12">
    <source>
        <dbReference type="HAMAP-Rule" id="MF_00388"/>
    </source>
</evidence>
<feature type="active site" description="Proton donor" evidence="12">
    <location>
        <position position="288"/>
    </location>
</feature>
<comment type="catalytic activity">
    <reaction evidence="11 12">
        <text>a UDP-3-O-[(3R)-3-hydroxyacyl]-N-acetyl-alpha-D-glucosamine + H2O = a UDP-3-O-[(3R)-3-hydroxyacyl]-alpha-D-glucosamine + acetate</text>
        <dbReference type="Rhea" id="RHEA:67816"/>
        <dbReference type="ChEBI" id="CHEBI:15377"/>
        <dbReference type="ChEBI" id="CHEBI:30089"/>
        <dbReference type="ChEBI" id="CHEBI:137740"/>
        <dbReference type="ChEBI" id="CHEBI:173225"/>
        <dbReference type="EC" id="3.5.1.108"/>
    </reaction>
</comment>
<evidence type="ECO:0000313" key="13">
    <source>
        <dbReference type="EMBL" id="HIR63068.1"/>
    </source>
</evidence>
<dbReference type="Gene3D" id="3.30.1700.10">
    <property type="entry name" value="lpxc deacetylase, domain 2"/>
    <property type="match status" value="1"/>
</dbReference>
<evidence type="ECO:0000256" key="6">
    <source>
        <dbReference type="ARBA" id="ARBA00022556"/>
    </source>
</evidence>
<feature type="binding site" evidence="12">
    <location>
        <position position="79"/>
    </location>
    <ligand>
        <name>Zn(2+)</name>
        <dbReference type="ChEBI" id="CHEBI:29105"/>
    </ligand>
</feature>
<evidence type="ECO:0000256" key="9">
    <source>
        <dbReference type="ARBA" id="ARBA00022833"/>
    </source>
</evidence>
<evidence type="ECO:0000256" key="10">
    <source>
        <dbReference type="ARBA" id="ARBA00023098"/>
    </source>
</evidence>
<evidence type="ECO:0000256" key="5">
    <source>
        <dbReference type="ARBA" id="ARBA00022516"/>
    </source>
</evidence>
<evidence type="ECO:0000256" key="4">
    <source>
        <dbReference type="ARBA" id="ARBA00012745"/>
    </source>
</evidence>
<organism evidence="13 14">
    <name type="scientific">Candidatus Coprenecus avistercoris</name>
    <dbReference type="NCBI Taxonomy" id="2840730"/>
    <lineage>
        <taxon>Bacteria</taxon>
        <taxon>Pseudomonadati</taxon>
        <taxon>Bacteroidota</taxon>
        <taxon>Bacteroidia</taxon>
        <taxon>Bacteroidales</taxon>
        <taxon>Rikenellaceae</taxon>
        <taxon>Rikenellaceae incertae sedis</taxon>
        <taxon>Candidatus Coprenecus</taxon>
    </lineage>
</organism>
<evidence type="ECO:0000313" key="14">
    <source>
        <dbReference type="Proteomes" id="UP000886744"/>
    </source>
</evidence>
<reference evidence="13" key="2">
    <citation type="journal article" date="2021" name="PeerJ">
        <title>Extensive microbial diversity within the chicken gut microbiome revealed by metagenomics and culture.</title>
        <authorList>
            <person name="Gilroy R."/>
            <person name="Ravi A."/>
            <person name="Getino M."/>
            <person name="Pursley I."/>
            <person name="Horton D.L."/>
            <person name="Alikhan N.F."/>
            <person name="Baker D."/>
            <person name="Gharbi K."/>
            <person name="Hall N."/>
            <person name="Watson M."/>
            <person name="Adriaenssens E.M."/>
            <person name="Foster-Nyarko E."/>
            <person name="Jarju S."/>
            <person name="Secka A."/>
            <person name="Antonio M."/>
            <person name="Oren A."/>
            <person name="Chaudhuri R.R."/>
            <person name="La Ragione R."/>
            <person name="Hildebrand F."/>
            <person name="Pallen M.J."/>
        </authorList>
    </citation>
    <scope>NUCLEOTIDE SEQUENCE</scope>
    <source>
        <strain evidence="13">ChiHjej13B12-12457</strain>
    </source>
</reference>
<feature type="binding site" evidence="12">
    <location>
        <position position="261"/>
    </location>
    <ligand>
        <name>Zn(2+)</name>
        <dbReference type="ChEBI" id="CHEBI:29105"/>
    </ligand>
</feature>
<feature type="binding site" evidence="12">
    <location>
        <position position="265"/>
    </location>
    <ligand>
        <name>Zn(2+)</name>
        <dbReference type="ChEBI" id="CHEBI:29105"/>
    </ligand>
</feature>
<evidence type="ECO:0000256" key="7">
    <source>
        <dbReference type="ARBA" id="ARBA00022723"/>
    </source>
</evidence>
<keyword evidence="8 12" id="KW-0378">Hydrolase</keyword>
<dbReference type="InterPro" id="IPR011334">
    <property type="entry name" value="UDP-acyl_GlcNac_deAcase_C"/>
</dbReference>
<accession>A0A9D1J6Z1</accession>
<dbReference type="Pfam" id="PF03331">
    <property type="entry name" value="LpxC"/>
    <property type="match status" value="2"/>
</dbReference>
<comment type="function">
    <text evidence="2 12">Catalyzes the hydrolysis of UDP-3-O-myristoyl-N-acetylglucosamine to form UDP-3-O-myristoylglucosamine and acetate, the committed step in lipid A biosynthesis.</text>
</comment>
<keyword evidence="5 12" id="KW-0444">Lipid biosynthesis</keyword>
<dbReference type="GO" id="GO:0009245">
    <property type="term" value="P:lipid A biosynthetic process"/>
    <property type="evidence" value="ECO:0007669"/>
    <property type="project" value="UniProtKB-UniRule"/>
</dbReference>
<keyword evidence="6 12" id="KW-0441">Lipid A biosynthesis</keyword>
<proteinExistence type="inferred from homology"/>
<evidence type="ECO:0000256" key="8">
    <source>
        <dbReference type="ARBA" id="ARBA00022801"/>
    </source>
</evidence>
<comment type="similarity">
    <text evidence="12">Belongs to the LpxC family.</text>
</comment>
<keyword evidence="10 12" id="KW-0443">Lipid metabolism</keyword>
<dbReference type="GO" id="GO:0046872">
    <property type="term" value="F:metal ion binding"/>
    <property type="evidence" value="ECO:0007669"/>
    <property type="project" value="UniProtKB-KW"/>
</dbReference>
<dbReference type="PANTHER" id="PTHR33694:SF1">
    <property type="entry name" value="UDP-3-O-ACYL-N-ACETYLGLUCOSAMINE DEACETYLASE 1, MITOCHONDRIAL-RELATED"/>
    <property type="match status" value="1"/>
</dbReference>
<dbReference type="Proteomes" id="UP000886744">
    <property type="component" value="Unassembled WGS sequence"/>
</dbReference>
<dbReference type="EMBL" id="DVHI01000074">
    <property type="protein sequence ID" value="HIR63068.1"/>
    <property type="molecule type" value="Genomic_DNA"/>
</dbReference>
<dbReference type="HAMAP" id="MF_00388">
    <property type="entry name" value="LpxC"/>
    <property type="match status" value="1"/>
</dbReference>
<evidence type="ECO:0000256" key="3">
    <source>
        <dbReference type="ARBA" id="ARBA00005002"/>
    </source>
</evidence>
<dbReference type="InterPro" id="IPR015870">
    <property type="entry name" value="UDP-acyl_N-AcGlcN_deAcase_N"/>
</dbReference>
<dbReference type="AlphaFoldDB" id="A0A9D1J6Z1"/>
<evidence type="ECO:0000256" key="1">
    <source>
        <dbReference type="ARBA" id="ARBA00001947"/>
    </source>
</evidence>
<dbReference type="GO" id="GO:0103117">
    <property type="term" value="F:UDP-3-O-acyl-N-acetylglucosamine deacetylase activity"/>
    <property type="evidence" value="ECO:0007669"/>
    <property type="project" value="UniProtKB-UniRule"/>
</dbReference>